<organism evidence="1 2">
    <name type="scientific">Corynespora cassiicola Philippines</name>
    <dbReference type="NCBI Taxonomy" id="1448308"/>
    <lineage>
        <taxon>Eukaryota</taxon>
        <taxon>Fungi</taxon>
        <taxon>Dikarya</taxon>
        <taxon>Ascomycota</taxon>
        <taxon>Pezizomycotina</taxon>
        <taxon>Dothideomycetes</taxon>
        <taxon>Pleosporomycetidae</taxon>
        <taxon>Pleosporales</taxon>
        <taxon>Corynesporascaceae</taxon>
        <taxon>Corynespora</taxon>
    </lineage>
</organism>
<gene>
    <name evidence="1" type="ORF">BS50DRAFT_57195</name>
</gene>
<accession>A0A2T2NIX5</accession>
<sequence length="223" mass="24128">MERYAAGGGIGTKMPTISQAPHHEIFQSPHDGNMFTHRHTAIDKTEQPLRSASFPPVCGIIAHCCFMTGGIQVRADPSAARPAFSHTCRDGQAAGGQVGCAPRLCKCYGLLLSERTWFPILGPNMRGDPLVWDTLEQSSTVEVPISCLRPCCSFFFPLLLYCCAQCLGEKPVDRKRAASCSNRNEGNGDVGSPAMWPASRARMAMEDSRNLHDVGCKLPGFGA</sequence>
<reference evidence="1 2" key="1">
    <citation type="journal article" date="2018" name="Front. Microbiol.">
        <title>Genome-Wide Analysis of Corynespora cassiicola Leaf Fall Disease Putative Effectors.</title>
        <authorList>
            <person name="Lopez D."/>
            <person name="Ribeiro S."/>
            <person name="Label P."/>
            <person name="Fumanal B."/>
            <person name="Venisse J.S."/>
            <person name="Kohler A."/>
            <person name="de Oliveira R.R."/>
            <person name="Labutti K."/>
            <person name="Lipzen A."/>
            <person name="Lail K."/>
            <person name="Bauer D."/>
            <person name="Ohm R.A."/>
            <person name="Barry K.W."/>
            <person name="Spatafora J."/>
            <person name="Grigoriev I.V."/>
            <person name="Martin F.M."/>
            <person name="Pujade-Renaud V."/>
        </authorList>
    </citation>
    <scope>NUCLEOTIDE SEQUENCE [LARGE SCALE GENOMIC DNA]</scope>
    <source>
        <strain evidence="1 2">Philippines</strain>
    </source>
</reference>
<evidence type="ECO:0000313" key="1">
    <source>
        <dbReference type="EMBL" id="PSN65392.1"/>
    </source>
</evidence>
<protein>
    <submittedName>
        <fullName evidence="1">Uncharacterized protein</fullName>
    </submittedName>
</protein>
<proteinExistence type="predicted"/>
<dbReference type="AlphaFoldDB" id="A0A2T2NIX5"/>
<dbReference type="Proteomes" id="UP000240883">
    <property type="component" value="Unassembled WGS sequence"/>
</dbReference>
<name>A0A2T2NIX5_CORCC</name>
<keyword evidence="2" id="KW-1185">Reference proteome</keyword>
<evidence type="ECO:0000313" key="2">
    <source>
        <dbReference type="Proteomes" id="UP000240883"/>
    </source>
</evidence>
<dbReference type="EMBL" id="KZ678137">
    <property type="protein sequence ID" value="PSN65392.1"/>
    <property type="molecule type" value="Genomic_DNA"/>
</dbReference>